<name>A0AAV7I7N3_COTGL</name>
<dbReference type="EMBL" id="JAHXZJ010002237">
    <property type="protein sequence ID" value="KAH0546051.1"/>
    <property type="molecule type" value="Genomic_DNA"/>
</dbReference>
<reference evidence="1 2" key="1">
    <citation type="journal article" date="2021" name="J. Hered.">
        <title>A chromosome-level genome assembly of the parasitoid wasp, Cotesia glomerata (Hymenoptera: Braconidae).</title>
        <authorList>
            <person name="Pinto B.J."/>
            <person name="Weis J.J."/>
            <person name="Gamble T."/>
            <person name="Ode P.J."/>
            <person name="Paul R."/>
            <person name="Zaspel J.M."/>
        </authorList>
    </citation>
    <scope>NUCLEOTIDE SEQUENCE [LARGE SCALE GENOMIC DNA]</scope>
    <source>
        <strain evidence="1">CgM1</strain>
    </source>
</reference>
<dbReference type="Proteomes" id="UP000826195">
    <property type="component" value="Unassembled WGS sequence"/>
</dbReference>
<sequence length="89" mass="10336">MSHETREERVRRDVEKERGDIGKTNRNIKRRVLVLEWEKRYSLAQNRSLATGRIGKYGIGVDVFLLDDCGSLQLGGGEDFLAELTRRWD</sequence>
<protein>
    <submittedName>
        <fullName evidence="1">Uncharacterized protein</fullName>
    </submittedName>
</protein>
<evidence type="ECO:0000313" key="1">
    <source>
        <dbReference type="EMBL" id="KAH0546051.1"/>
    </source>
</evidence>
<comment type="caution">
    <text evidence="1">The sequence shown here is derived from an EMBL/GenBank/DDBJ whole genome shotgun (WGS) entry which is preliminary data.</text>
</comment>
<accession>A0AAV7I7N3</accession>
<gene>
    <name evidence="1" type="ORF">KQX54_006159</name>
</gene>
<proteinExistence type="predicted"/>
<organism evidence="1 2">
    <name type="scientific">Cotesia glomerata</name>
    <name type="common">Lepidopteran parasitic wasp</name>
    <name type="synonym">Apanteles glomeratus</name>
    <dbReference type="NCBI Taxonomy" id="32391"/>
    <lineage>
        <taxon>Eukaryota</taxon>
        <taxon>Metazoa</taxon>
        <taxon>Ecdysozoa</taxon>
        <taxon>Arthropoda</taxon>
        <taxon>Hexapoda</taxon>
        <taxon>Insecta</taxon>
        <taxon>Pterygota</taxon>
        <taxon>Neoptera</taxon>
        <taxon>Endopterygota</taxon>
        <taxon>Hymenoptera</taxon>
        <taxon>Apocrita</taxon>
        <taxon>Ichneumonoidea</taxon>
        <taxon>Braconidae</taxon>
        <taxon>Microgastrinae</taxon>
        <taxon>Cotesia</taxon>
    </lineage>
</organism>
<dbReference type="AlphaFoldDB" id="A0AAV7I7N3"/>
<keyword evidence="2" id="KW-1185">Reference proteome</keyword>
<evidence type="ECO:0000313" key="2">
    <source>
        <dbReference type="Proteomes" id="UP000826195"/>
    </source>
</evidence>